<keyword evidence="7" id="KW-1185">Reference proteome</keyword>
<dbReference type="PROSITE" id="PS50088">
    <property type="entry name" value="ANK_REPEAT"/>
    <property type="match status" value="2"/>
</dbReference>
<dbReference type="PANTHER" id="PTHR24197:SF44">
    <property type="entry name" value="ANKYRIN REPEAT DOMAIN-CONTAINING PROTEIN 54"/>
    <property type="match status" value="1"/>
</dbReference>
<evidence type="ECO:0000256" key="5">
    <source>
        <dbReference type="PROSITE-ProRule" id="PRU00023"/>
    </source>
</evidence>
<dbReference type="Gene3D" id="1.25.40.20">
    <property type="entry name" value="Ankyrin repeat-containing domain"/>
    <property type="match status" value="1"/>
</dbReference>
<comment type="caution">
    <text evidence="6">The sequence shown here is derived from an EMBL/GenBank/DDBJ whole genome shotgun (WGS) entry which is preliminary data.</text>
</comment>
<evidence type="ECO:0000313" key="7">
    <source>
        <dbReference type="Proteomes" id="UP001590950"/>
    </source>
</evidence>
<dbReference type="InterPro" id="IPR002110">
    <property type="entry name" value="Ankyrin_rpt"/>
</dbReference>
<dbReference type="SMART" id="SM00248">
    <property type="entry name" value="ANK"/>
    <property type="match status" value="2"/>
</dbReference>
<comment type="function">
    <text evidence="3">Plays an important role in regulating intracellular signaling events associated with erythroid terminal differentiation.</text>
</comment>
<keyword evidence="1" id="KW-0677">Repeat</keyword>
<keyword evidence="2 5" id="KW-0040">ANK repeat</keyword>
<feature type="repeat" description="ANK" evidence="5">
    <location>
        <begin position="19"/>
        <end position="51"/>
    </location>
</feature>
<dbReference type="PANTHER" id="PTHR24197">
    <property type="entry name" value="ANKYRIN REPEAT DOMAIN-CONTAINING PROTEIN 61"/>
    <property type="match status" value="1"/>
</dbReference>
<evidence type="ECO:0000313" key="6">
    <source>
        <dbReference type="EMBL" id="KAL2041209.1"/>
    </source>
</evidence>
<dbReference type="Proteomes" id="UP001590950">
    <property type="component" value="Unassembled WGS sequence"/>
</dbReference>
<name>A0ABR4A8Y6_9LECA</name>
<dbReference type="SUPFAM" id="SSF48403">
    <property type="entry name" value="Ankyrin repeat"/>
    <property type="match status" value="1"/>
</dbReference>
<dbReference type="PROSITE" id="PS50297">
    <property type="entry name" value="ANK_REP_REGION"/>
    <property type="match status" value="2"/>
</dbReference>
<evidence type="ECO:0000256" key="4">
    <source>
        <dbReference type="ARBA" id="ARBA00039237"/>
    </source>
</evidence>
<evidence type="ECO:0000256" key="3">
    <source>
        <dbReference type="ARBA" id="ARBA00037385"/>
    </source>
</evidence>
<gene>
    <name evidence="6" type="ORF">N7G274_006154</name>
</gene>
<reference evidence="6 7" key="1">
    <citation type="submission" date="2024-09" db="EMBL/GenBank/DDBJ databases">
        <title>Rethinking Asexuality: The Enigmatic Case of Functional Sexual Genes in Lepraria (Stereocaulaceae).</title>
        <authorList>
            <person name="Doellman M."/>
            <person name="Sun Y."/>
            <person name="Barcenas-Pena A."/>
            <person name="Lumbsch H.T."/>
            <person name="Grewe F."/>
        </authorList>
    </citation>
    <scope>NUCLEOTIDE SEQUENCE [LARGE SCALE GENOMIC DNA]</scope>
    <source>
        <strain evidence="6 7">Mercado 3170</strain>
    </source>
</reference>
<feature type="repeat" description="ANK" evidence="5">
    <location>
        <begin position="52"/>
        <end position="77"/>
    </location>
</feature>
<proteinExistence type="predicted"/>
<sequence length="178" mass="20123">MVLLELLGYAEEMNHKDTKGATALHEAIAVDHTDLINRILNTDADVNALDRKANTPLNLALKDGNLEIARLLLNHHAINLKPPNRRKVLGYYEIGIERAASRGGDDILQANFETMMEQWGGFAVPVGNSTRRWGKVVRQTLESAARHWHESVIKLILGLWRKFGLEKQYPEIIRKIVS</sequence>
<evidence type="ECO:0000256" key="2">
    <source>
        <dbReference type="ARBA" id="ARBA00023043"/>
    </source>
</evidence>
<protein>
    <recommendedName>
        <fullName evidence="4">Ankyrin repeat domain-containing protein 54</fullName>
    </recommendedName>
</protein>
<dbReference type="InterPro" id="IPR036770">
    <property type="entry name" value="Ankyrin_rpt-contain_sf"/>
</dbReference>
<organism evidence="6 7">
    <name type="scientific">Stereocaulon virgatum</name>
    <dbReference type="NCBI Taxonomy" id="373712"/>
    <lineage>
        <taxon>Eukaryota</taxon>
        <taxon>Fungi</taxon>
        <taxon>Dikarya</taxon>
        <taxon>Ascomycota</taxon>
        <taxon>Pezizomycotina</taxon>
        <taxon>Lecanoromycetes</taxon>
        <taxon>OSLEUM clade</taxon>
        <taxon>Lecanoromycetidae</taxon>
        <taxon>Lecanorales</taxon>
        <taxon>Lecanorineae</taxon>
        <taxon>Stereocaulaceae</taxon>
        <taxon>Stereocaulon</taxon>
    </lineage>
</organism>
<accession>A0ABR4A8Y6</accession>
<evidence type="ECO:0000256" key="1">
    <source>
        <dbReference type="ARBA" id="ARBA00022737"/>
    </source>
</evidence>
<dbReference type="Pfam" id="PF12796">
    <property type="entry name" value="Ank_2"/>
    <property type="match status" value="1"/>
</dbReference>
<dbReference type="EMBL" id="JBEFKJ010000018">
    <property type="protein sequence ID" value="KAL2041209.1"/>
    <property type="molecule type" value="Genomic_DNA"/>
</dbReference>